<feature type="transmembrane region" description="Helical" evidence="1">
    <location>
        <begin position="74"/>
        <end position="94"/>
    </location>
</feature>
<keyword evidence="1" id="KW-0472">Membrane</keyword>
<evidence type="ECO:0000313" key="2">
    <source>
        <dbReference type="EMBL" id="MFD2591109.1"/>
    </source>
</evidence>
<reference evidence="3" key="1">
    <citation type="journal article" date="2019" name="Int. J. Syst. Evol. Microbiol.">
        <title>The Global Catalogue of Microorganisms (GCM) 10K type strain sequencing project: providing services to taxonomists for standard genome sequencing and annotation.</title>
        <authorList>
            <consortium name="The Broad Institute Genomics Platform"/>
            <consortium name="The Broad Institute Genome Sequencing Center for Infectious Disease"/>
            <person name="Wu L."/>
            <person name="Ma J."/>
        </authorList>
    </citation>
    <scope>NUCLEOTIDE SEQUENCE [LARGE SCALE GENOMIC DNA]</scope>
    <source>
        <strain evidence="3">KCTC 42423</strain>
    </source>
</reference>
<accession>A0ABW5N821</accession>
<evidence type="ECO:0000256" key="1">
    <source>
        <dbReference type="SAM" id="Phobius"/>
    </source>
</evidence>
<organism evidence="2 3">
    <name type="scientific">Aquimarina hainanensis</name>
    <dbReference type="NCBI Taxonomy" id="1578017"/>
    <lineage>
        <taxon>Bacteria</taxon>
        <taxon>Pseudomonadati</taxon>
        <taxon>Bacteroidota</taxon>
        <taxon>Flavobacteriia</taxon>
        <taxon>Flavobacteriales</taxon>
        <taxon>Flavobacteriaceae</taxon>
        <taxon>Aquimarina</taxon>
    </lineage>
</organism>
<protein>
    <submittedName>
        <fullName evidence="2">Uncharacterized protein</fullName>
    </submittedName>
</protein>
<evidence type="ECO:0000313" key="3">
    <source>
        <dbReference type="Proteomes" id="UP001597459"/>
    </source>
</evidence>
<feature type="transmembrane region" description="Helical" evidence="1">
    <location>
        <begin position="12"/>
        <end position="32"/>
    </location>
</feature>
<feature type="transmembrane region" description="Helical" evidence="1">
    <location>
        <begin position="44"/>
        <end position="62"/>
    </location>
</feature>
<gene>
    <name evidence="2" type="ORF">ACFSTE_09725</name>
</gene>
<sequence length="95" mass="10906">MKFNEPINRNALLLAFVSFLIGSCLLLTYIIYPRGFFITTGYTYLIIAFAINSAMLVALLVNTFYKYKNYKENLLTISLFLLNIPICLGYLSFII</sequence>
<name>A0ABW5N821_9FLAO</name>
<dbReference type="EMBL" id="JBHULX010000017">
    <property type="protein sequence ID" value="MFD2591109.1"/>
    <property type="molecule type" value="Genomic_DNA"/>
</dbReference>
<comment type="caution">
    <text evidence="2">The sequence shown here is derived from an EMBL/GenBank/DDBJ whole genome shotgun (WGS) entry which is preliminary data.</text>
</comment>
<proteinExistence type="predicted"/>
<dbReference type="Proteomes" id="UP001597459">
    <property type="component" value="Unassembled WGS sequence"/>
</dbReference>
<keyword evidence="1" id="KW-0812">Transmembrane</keyword>
<dbReference type="PROSITE" id="PS51257">
    <property type="entry name" value="PROKAR_LIPOPROTEIN"/>
    <property type="match status" value="1"/>
</dbReference>
<keyword evidence="1" id="KW-1133">Transmembrane helix</keyword>
<dbReference type="RefSeq" id="WP_378256567.1">
    <property type="nucleotide sequence ID" value="NZ_JBHSJV010000001.1"/>
</dbReference>
<keyword evidence="3" id="KW-1185">Reference proteome</keyword>